<feature type="compositionally biased region" description="Low complexity" evidence="1">
    <location>
        <begin position="538"/>
        <end position="549"/>
    </location>
</feature>
<protein>
    <submittedName>
        <fullName evidence="2">Uncharacterized protein</fullName>
    </submittedName>
</protein>
<sequence length="714" mass="76765">MAPVRPAAILSQPPATLQITLIKHLESHKLLPPITSNRPPRRCMCIALKKIKKLFQAMGNIKKLLTPRSSPQKARAQPADENRLSPGKPKSSSPTKLSNKLRKLRNEASLKTHSSVDSLASSGIMVSSQETFVCEPRPVQGGSNPSMELVPQETSPPAPVHSAVSIGTSRAVSGLRKKSPPRKPITRSPIETRSWTAAHRQEALKLAVGPDATASNNASGIRGTSHSGAPLPLAPIPEESSAPAQITAPATGTHKRRSSALVIYPDSFPGLKDAQQQWNVSDSISVPASVFASPPPSPSQPAARIDSPPKKRRLLSRRNNQRADWFSDPARPKLETIAEANSSDGETQSQELSPPRSSIPFPASPFQQSFPQNARQTTPPAQSASTQTSQHVDQHQSDMQKVVIKLTPDGKPDPKYILSQLFRMMQEDAAAAAALKAKNAEEDFMSGFSTPESDPSLPASPSQKSFIDHGAQTTPPAQITPTRPSANVSQNQSGKAKAEANSAHDAKRLLSERLKMMQEDAPAAPQGVEAVDEDFMDDFSSPLSSSPFPALRPKQFLTGLGEQTTPPAQSKSTRSKEKAPEAQRILSERLKMMEEDSPSASQGVEAVDDDFMSGFSSPRSSPTIPASRPKQFLPHRAPPAQSTSTQTSQPGDLNQSDKREASVKLGPHGKPDPKYILSQLFKMMEEDAAATRRAKAAEGEFMSGFSTPESDASL</sequence>
<dbReference type="Proteomes" id="UP000324748">
    <property type="component" value="Unassembled WGS sequence"/>
</dbReference>
<feature type="region of interest" description="Disordered" evidence="1">
    <location>
        <begin position="211"/>
        <end position="258"/>
    </location>
</feature>
<feature type="compositionally biased region" description="Polar residues" evidence="1">
    <location>
        <begin position="213"/>
        <end position="227"/>
    </location>
</feature>
<accession>A0A5B0P8I0</accession>
<evidence type="ECO:0000313" key="4">
    <source>
        <dbReference type="Proteomes" id="UP000324748"/>
    </source>
</evidence>
<feature type="compositionally biased region" description="Basic and acidic residues" evidence="1">
    <location>
        <begin position="496"/>
        <end position="505"/>
    </location>
</feature>
<feature type="compositionally biased region" description="Polar residues" evidence="1">
    <location>
        <begin position="561"/>
        <end position="572"/>
    </location>
</feature>
<name>A0A5B0P8I0_PUCGR</name>
<proteinExistence type="predicted"/>
<comment type="caution">
    <text evidence="2">The sequence shown here is derived from an EMBL/GenBank/DDBJ whole genome shotgun (WGS) entry which is preliminary data.</text>
</comment>
<evidence type="ECO:0000313" key="5">
    <source>
        <dbReference type="Proteomes" id="UP000325313"/>
    </source>
</evidence>
<feature type="compositionally biased region" description="Polar residues" evidence="1">
    <location>
        <begin position="614"/>
        <end position="624"/>
    </location>
</feature>
<feature type="compositionally biased region" description="Polar residues" evidence="1">
    <location>
        <begin position="640"/>
        <end position="654"/>
    </location>
</feature>
<feature type="region of interest" description="Disordered" evidence="1">
    <location>
        <begin position="64"/>
        <end position="116"/>
    </location>
</feature>
<evidence type="ECO:0000256" key="1">
    <source>
        <dbReference type="SAM" id="MobiDB-lite"/>
    </source>
</evidence>
<keyword evidence="4" id="KW-1185">Reference proteome</keyword>
<feature type="compositionally biased region" description="Basic and acidic residues" evidence="1">
    <location>
        <begin position="574"/>
        <end position="594"/>
    </location>
</feature>
<feature type="region of interest" description="Disordered" evidence="1">
    <location>
        <begin position="168"/>
        <end position="187"/>
    </location>
</feature>
<feature type="compositionally biased region" description="Polar residues" evidence="1">
    <location>
        <begin position="339"/>
        <end position="356"/>
    </location>
</feature>
<dbReference type="OrthoDB" id="2510048at2759"/>
<gene>
    <name evidence="2" type="ORF">PGT21_019614</name>
    <name evidence="3" type="ORF">PGTUg99_007054</name>
</gene>
<dbReference type="EMBL" id="VDEP01000173">
    <property type="protein sequence ID" value="KAA1125989.1"/>
    <property type="molecule type" value="Genomic_DNA"/>
</dbReference>
<feature type="compositionally biased region" description="Polar residues" evidence="1">
    <location>
        <begin position="373"/>
        <end position="391"/>
    </location>
</feature>
<feature type="compositionally biased region" description="Low complexity" evidence="1">
    <location>
        <begin position="471"/>
        <end position="484"/>
    </location>
</feature>
<feature type="region of interest" description="Disordered" evidence="1">
    <location>
        <begin position="135"/>
        <end position="163"/>
    </location>
</feature>
<feature type="region of interest" description="Disordered" evidence="1">
    <location>
        <begin position="445"/>
        <end position="505"/>
    </location>
</feature>
<evidence type="ECO:0000313" key="2">
    <source>
        <dbReference type="EMBL" id="KAA1097781.1"/>
    </source>
</evidence>
<dbReference type="AlphaFoldDB" id="A0A5B0P8I0"/>
<feature type="compositionally biased region" description="Low complexity" evidence="1">
    <location>
        <begin position="84"/>
        <end position="98"/>
    </location>
</feature>
<reference evidence="4 5" key="1">
    <citation type="submission" date="2019-05" db="EMBL/GenBank/DDBJ databases">
        <title>Emergence of the Ug99 lineage of the wheat stem rust pathogen through somatic hybridization.</title>
        <authorList>
            <person name="Li F."/>
            <person name="Upadhyaya N.M."/>
            <person name="Sperschneider J."/>
            <person name="Matny O."/>
            <person name="Nguyen-Phuc H."/>
            <person name="Mago R."/>
            <person name="Raley C."/>
            <person name="Miller M.E."/>
            <person name="Silverstein K.A.T."/>
            <person name="Henningsen E."/>
            <person name="Hirsch C.D."/>
            <person name="Visser B."/>
            <person name="Pretorius Z.A."/>
            <person name="Steffenson B.J."/>
            <person name="Schwessinger B."/>
            <person name="Dodds P.N."/>
            <person name="Figueroa M."/>
        </authorList>
    </citation>
    <scope>NUCLEOTIDE SEQUENCE [LARGE SCALE GENOMIC DNA]</scope>
    <source>
        <strain evidence="2">21-0</strain>
        <strain evidence="3 5">Ug99</strain>
    </source>
</reference>
<feature type="compositionally biased region" description="Polar residues" evidence="1">
    <location>
        <begin position="485"/>
        <end position="494"/>
    </location>
</feature>
<organism evidence="2 4">
    <name type="scientific">Puccinia graminis f. sp. tritici</name>
    <dbReference type="NCBI Taxonomy" id="56615"/>
    <lineage>
        <taxon>Eukaryota</taxon>
        <taxon>Fungi</taxon>
        <taxon>Dikarya</taxon>
        <taxon>Basidiomycota</taxon>
        <taxon>Pucciniomycotina</taxon>
        <taxon>Pucciniomycetes</taxon>
        <taxon>Pucciniales</taxon>
        <taxon>Pucciniaceae</taxon>
        <taxon>Puccinia</taxon>
    </lineage>
</organism>
<evidence type="ECO:0000313" key="3">
    <source>
        <dbReference type="EMBL" id="KAA1125989.1"/>
    </source>
</evidence>
<feature type="compositionally biased region" description="Basic residues" evidence="1">
    <location>
        <begin position="310"/>
        <end position="320"/>
    </location>
</feature>
<dbReference type="Proteomes" id="UP000325313">
    <property type="component" value="Unassembled WGS sequence"/>
</dbReference>
<feature type="compositionally biased region" description="Basic residues" evidence="1">
    <location>
        <begin position="175"/>
        <end position="185"/>
    </location>
</feature>
<feature type="region of interest" description="Disordered" evidence="1">
    <location>
        <begin position="534"/>
        <end position="674"/>
    </location>
</feature>
<feature type="compositionally biased region" description="Polar residues" evidence="1">
    <location>
        <begin position="447"/>
        <end position="465"/>
    </location>
</feature>
<feature type="compositionally biased region" description="Low complexity" evidence="1">
    <location>
        <begin position="358"/>
        <end position="372"/>
    </location>
</feature>
<feature type="region of interest" description="Disordered" evidence="1">
    <location>
        <begin position="287"/>
        <end position="397"/>
    </location>
</feature>
<dbReference type="EMBL" id="VSWC01000066">
    <property type="protein sequence ID" value="KAA1097781.1"/>
    <property type="molecule type" value="Genomic_DNA"/>
</dbReference>